<organism evidence="2 3">
    <name type="scientific">Nephila pilipes</name>
    <name type="common">Giant wood spider</name>
    <name type="synonym">Nephila maculata</name>
    <dbReference type="NCBI Taxonomy" id="299642"/>
    <lineage>
        <taxon>Eukaryota</taxon>
        <taxon>Metazoa</taxon>
        <taxon>Ecdysozoa</taxon>
        <taxon>Arthropoda</taxon>
        <taxon>Chelicerata</taxon>
        <taxon>Arachnida</taxon>
        <taxon>Araneae</taxon>
        <taxon>Araneomorphae</taxon>
        <taxon>Entelegynae</taxon>
        <taxon>Araneoidea</taxon>
        <taxon>Nephilidae</taxon>
        <taxon>Nephila</taxon>
    </lineage>
</organism>
<evidence type="ECO:0000313" key="2">
    <source>
        <dbReference type="EMBL" id="GFT43859.1"/>
    </source>
</evidence>
<evidence type="ECO:0000313" key="3">
    <source>
        <dbReference type="Proteomes" id="UP000887013"/>
    </source>
</evidence>
<gene>
    <name evidence="2" type="ORF">NPIL_184361</name>
    <name evidence="1" type="ORF">NPIL_185581</name>
</gene>
<sequence length="100" mass="11943">MSNYSPETLQVSKDYLPMQKPENEIFSEIPTFRVHLDKKIFRNAKISKAVGLRRLIFEMQSPFLENFSPLVRVYQSEEKKILVAMAMERRTELIYKRFLI</sequence>
<comment type="caution">
    <text evidence="2">The sequence shown here is derived from an EMBL/GenBank/DDBJ whole genome shotgun (WGS) entry which is preliminary data.</text>
</comment>
<reference evidence="2" key="1">
    <citation type="submission" date="2020-08" db="EMBL/GenBank/DDBJ databases">
        <title>Multicomponent nature underlies the extraordinary mechanical properties of spider dragline silk.</title>
        <authorList>
            <person name="Kono N."/>
            <person name="Nakamura H."/>
            <person name="Mori M."/>
            <person name="Yoshida Y."/>
            <person name="Ohtoshi R."/>
            <person name="Malay A.D."/>
            <person name="Moran D.A.P."/>
            <person name="Tomita M."/>
            <person name="Numata K."/>
            <person name="Arakawa K."/>
        </authorList>
    </citation>
    <scope>NUCLEOTIDE SEQUENCE</scope>
</reference>
<dbReference type="EMBL" id="BMAW01097813">
    <property type="protein sequence ID" value="GFS81731.1"/>
    <property type="molecule type" value="Genomic_DNA"/>
</dbReference>
<evidence type="ECO:0000313" key="1">
    <source>
        <dbReference type="EMBL" id="GFS81731.1"/>
    </source>
</evidence>
<accession>A0A8X6NZU0</accession>
<protein>
    <submittedName>
        <fullName evidence="2">Uncharacterized protein</fullName>
    </submittedName>
</protein>
<keyword evidence="3" id="KW-1185">Reference proteome</keyword>
<name>A0A8X6NZU0_NEPPI</name>
<dbReference type="AlphaFoldDB" id="A0A8X6NZU0"/>
<dbReference type="EMBL" id="BMAW01015451">
    <property type="protein sequence ID" value="GFT43859.1"/>
    <property type="molecule type" value="Genomic_DNA"/>
</dbReference>
<proteinExistence type="predicted"/>
<dbReference type="Proteomes" id="UP000887013">
    <property type="component" value="Unassembled WGS sequence"/>
</dbReference>